<feature type="region of interest" description="Disordered" evidence="1">
    <location>
        <begin position="28"/>
        <end position="76"/>
    </location>
</feature>
<protein>
    <submittedName>
        <fullName evidence="3">SpoIID/LytB domain-containing protein</fullName>
    </submittedName>
</protein>
<organism evidence="3 4">
    <name type="scientific">Muricoprocola aceti</name>
    <dbReference type="NCBI Taxonomy" id="2981772"/>
    <lineage>
        <taxon>Bacteria</taxon>
        <taxon>Bacillati</taxon>
        <taxon>Bacillota</taxon>
        <taxon>Clostridia</taxon>
        <taxon>Lachnospirales</taxon>
        <taxon>Lachnospiraceae</taxon>
        <taxon>Muricoprocola</taxon>
    </lineage>
</organism>
<gene>
    <name evidence="3" type="ORF">OCV47_15245</name>
</gene>
<reference evidence="3 4" key="1">
    <citation type="journal article" date="2021" name="ISME Commun">
        <title>Automated analysis of genomic sequences facilitates high-throughput and comprehensive description of bacteria.</title>
        <authorList>
            <person name="Hitch T.C.A."/>
        </authorList>
    </citation>
    <scope>NUCLEOTIDE SEQUENCE [LARGE SCALE GENOMIC DNA]</scope>
    <source>
        <strain evidence="3 4">Sanger_29</strain>
    </source>
</reference>
<feature type="domain" description="Sporulation stage II protein D amidase enhancer LytB N-terminal" evidence="2">
    <location>
        <begin position="169"/>
        <end position="259"/>
    </location>
</feature>
<feature type="compositionally biased region" description="Polar residues" evidence="1">
    <location>
        <begin position="31"/>
        <end position="43"/>
    </location>
</feature>
<dbReference type="PANTHER" id="PTHR30032">
    <property type="entry name" value="N-ACETYLMURAMOYL-L-ALANINE AMIDASE-RELATED"/>
    <property type="match status" value="1"/>
</dbReference>
<name>A0ABT2SQ63_9FIRM</name>
<dbReference type="InterPro" id="IPR013693">
    <property type="entry name" value="SpoIID/LytB_N"/>
</dbReference>
<dbReference type="RefSeq" id="WP_262655896.1">
    <property type="nucleotide sequence ID" value="NZ_JAOQKE010000033.1"/>
</dbReference>
<evidence type="ECO:0000313" key="3">
    <source>
        <dbReference type="EMBL" id="MCU6726658.1"/>
    </source>
</evidence>
<evidence type="ECO:0000313" key="4">
    <source>
        <dbReference type="Proteomes" id="UP001652338"/>
    </source>
</evidence>
<accession>A0ABT2SQ63</accession>
<proteinExistence type="predicted"/>
<evidence type="ECO:0000256" key="1">
    <source>
        <dbReference type="SAM" id="MobiDB-lite"/>
    </source>
</evidence>
<dbReference type="NCBIfam" id="TIGR02669">
    <property type="entry name" value="SpoIID_LytB"/>
    <property type="match status" value="1"/>
</dbReference>
<dbReference type="Proteomes" id="UP001652338">
    <property type="component" value="Unassembled WGS sequence"/>
</dbReference>
<dbReference type="EMBL" id="JAOQKE010000033">
    <property type="protein sequence ID" value="MCU6726658.1"/>
    <property type="molecule type" value="Genomic_DNA"/>
</dbReference>
<sequence length="479" mass="53694">MKKIIMLCGLLLLTFLWGMLELKYGNGAENRGNQANVSPQENMGSGRVEETGTQNENGEQREIQSGTEGLETDESESGIRVLLKSDGYESEYHTDICLTCDKDYTIQKEDSQIRYKAGEEIQITPQSDLFAKGEVLQAFSNDGRFYFPELERAETDIGYEGSLEIRKTDQGLLLVNVLPLESYLCGVLPSEMSEAFLLEALKAQAICARTYAMQQQESGRAEEYGADLDDSTSYQVYNNRRHGAKTDQAVKETAGLVMMMQDGALADARYYSTSCGLDLHRNLSEESVFAAFLQEDQISSVEAEEPFYRWKTNIQLVDLQEKTEWEKIENLQVAERNEKGAATCLEITGQRKTVEQDEADADQTVTSEEAVQKIETEEVTEKIIGEYQIRQFLALADLVITLQDGSTREGWQLLPSAFFYLQPVTEGDILTGYDVYGGGYGHGEGMSQNGARHMAEQGEDCETILKNYYGEIELVKYSS</sequence>
<dbReference type="InterPro" id="IPR013486">
    <property type="entry name" value="SpoIID/LytB"/>
</dbReference>
<evidence type="ECO:0000259" key="2">
    <source>
        <dbReference type="Pfam" id="PF08486"/>
    </source>
</evidence>
<dbReference type="Pfam" id="PF08486">
    <property type="entry name" value="SpoIID"/>
    <property type="match status" value="1"/>
</dbReference>
<dbReference type="InterPro" id="IPR051922">
    <property type="entry name" value="Bact_Sporulation_Assoc"/>
</dbReference>
<dbReference type="PANTHER" id="PTHR30032:SF4">
    <property type="entry name" value="AMIDASE ENHANCER"/>
    <property type="match status" value="1"/>
</dbReference>
<comment type="caution">
    <text evidence="3">The sequence shown here is derived from an EMBL/GenBank/DDBJ whole genome shotgun (WGS) entry which is preliminary data.</text>
</comment>
<feature type="compositionally biased region" description="Polar residues" evidence="1">
    <location>
        <begin position="51"/>
        <end position="67"/>
    </location>
</feature>
<keyword evidence="4" id="KW-1185">Reference proteome</keyword>